<dbReference type="SMART" id="SM00934">
    <property type="entry name" value="OMPdecase"/>
    <property type="match status" value="1"/>
</dbReference>
<dbReference type="GO" id="GO:0019854">
    <property type="term" value="P:L-ascorbic acid catabolic process"/>
    <property type="evidence" value="ECO:0007669"/>
    <property type="project" value="TreeGrafter"/>
</dbReference>
<keyword evidence="2" id="KW-0119">Carbohydrate metabolism</keyword>
<evidence type="ECO:0000259" key="3">
    <source>
        <dbReference type="SMART" id="SM00934"/>
    </source>
</evidence>
<name>A0AAW9HPC5_9ACTO</name>
<dbReference type="InterPro" id="IPR011060">
    <property type="entry name" value="RibuloseP-bd_barrel"/>
</dbReference>
<dbReference type="GO" id="GO:0033982">
    <property type="term" value="F:3-dehydro-L-gulonate-6-phosphate decarboxylase activity"/>
    <property type="evidence" value="ECO:0007669"/>
    <property type="project" value="TreeGrafter"/>
</dbReference>
<dbReference type="CDD" id="cd04726">
    <property type="entry name" value="KGPDC_HPS"/>
    <property type="match status" value="1"/>
</dbReference>
<dbReference type="PANTHER" id="PTHR35039:SF3">
    <property type="entry name" value="3-KETO-L-GULONATE-6-PHOSPHATE DECARBOXYLASE SGBH-RELATED"/>
    <property type="match status" value="1"/>
</dbReference>
<evidence type="ECO:0000256" key="2">
    <source>
        <dbReference type="ARBA" id="ARBA00023277"/>
    </source>
</evidence>
<sequence>MRPQLQIALDTLTMEDALAPLQKAHSQIDIIECGTILIINEGLRAVREIRALFPEKPILADVRIAEAGSLIARNCFEAGASWVSCVAGASLTTIEQVVKVAEGFHGEVQVELAEEHYTLEKARKWADIGVKHAIVKRSRDLEAAGKLTWGPHDFERIAQLKELGFTVTITGGMSVADLDAFSGQYPDIIIAGRTITQAEDPLAAATALQTKIRQVWNA</sequence>
<dbReference type="InterPro" id="IPR041710">
    <property type="entry name" value="HPS/KGPDC"/>
</dbReference>
<dbReference type="EC" id="4.1.1.23" evidence="4"/>
<dbReference type="GeneID" id="92813385"/>
<dbReference type="RefSeq" id="WP_087070059.1">
    <property type="nucleotide sequence ID" value="NZ_CAUPFC010000024.1"/>
</dbReference>
<dbReference type="PANTHER" id="PTHR35039">
    <property type="entry name" value="3-KETO-L-GULONATE-6-PHOSPHATE DECARBOXYLASE SGBH-RELATED"/>
    <property type="match status" value="1"/>
</dbReference>
<reference evidence="4 6" key="1">
    <citation type="submission" date="2023-10" db="EMBL/GenBank/DDBJ databases">
        <title>Whole Genome based description of the genera Actinobaculum and Actinotignum reveals a complex phylogenetic relationship within the species included in the genus Actinotignum.</title>
        <authorList>
            <person name="Jensen C.S."/>
            <person name="Dargis R."/>
            <person name="Kemp M."/>
            <person name="Christensen J.J."/>
        </authorList>
    </citation>
    <scope>NUCLEOTIDE SEQUENCE</scope>
    <source>
        <strain evidence="5 6">SLA_B089</strain>
        <strain evidence="4">SLA_B245</strain>
    </source>
</reference>
<evidence type="ECO:0000313" key="5">
    <source>
        <dbReference type="EMBL" id="MDY5147156.1"/>
    </source>
</evidence>
<evidence type="ECO:0000313" key="6">
    <source>
        <dbReference type="Proteomes" id="UP001284901"/>
    </source>
</evidence>
<evidence type="ECO:0000313" key="7">
    <source>
        <dbReference type="Proteomes" id="UP001288320"/>
    </source>
</evidence>
<protein>
    <submittedName>
        <fullName evidence="4">Orotidine 5'-phosphate decarboxylase / HUMPS family protein</fullName>
        <ecNumber evidence="4">4.1.1.23</ecNumber>
    </submittedName>
</protein>
<gene>
    <name evidence="4" type="ORF">R6G74_09165</name>
    <name evidence="5" type="ORF">R6P33_09020</name>
</gene>
<dbReference type="GO" id="GO:0004590">
    <property type="term" value="F:orotidine-5'-phosphate decarboxylase activity"/>
    <property type="evidence" value="ECO:0007669"/>
    <property type="project" value="UniProtKB-EC"/>
</dbReference>
<dbReference type="SUPFAM" id="SSF51366">
    <property type="entry name" value="Ribulose-phoshate binding barrel"/>
    <property type="match status" value="1"/>
</dbReference>
<proteinExistence type="predicted"/>
<dbReference type="Proteomes" id="UP001288320">
    <property type="component" value="Unassembled WGS sequence"/>
</dbReference>
<dbReference type="AlphaFoldDB" id="A0AAW9HPC5"/>
<dbReference type="GO" id="GO:0006207">
    <property type="term" value="P:'de novo' pyrimidine nucleobase biosynthetic process"/>
    <property type="evidence" value="ECO:0007669"/>
    <property type="project" value="InterPro"/>
</dbReference>
<dbReference type="Gene3D" id="3.20.20.70">
    <property type="entry name" value="Aldolase class I"/>
    <property type="match status" value="1"/>
</dbReference>
<dbReference type="Proteomes" id="UP001284901">
    <property type="component" value="Unassembled WGS sequence"/>
</dbReference>
<evidence type="ECO:0000256" key="1">
    <source>
        <dbReference type="ARBA" id="ARBA00023239"/>
    </source>
</evidence>
<dbReference type="FunFam" id="3.20.20.70:FF:000022">
    <property type="entry name" value="3-keto-L-gulonate-6-phosphate decarboxylase UlaD"/>
    <property type="match status" value="1"/>
</dbReference>
<dbReference type="InterPro" id="IPR013785">
    <property type="entry name" value="Aldolase_TIM"/>
</dbReference>
<dbReference type="EMBL" id="JAWNFV010000028">
    <property type="protein sequence ID" value="MDY5141474.1"/>
    <property type="molecule type" value="Genomic_DNA"/>
</dbReference>
<keyword evidence="6" id="KW-1185">Reference proteome</keyword>
<accession>A0AAW9HPC5</accession>
<evidence type="ECO:0000313" key="4">
    <source>
        <dbReference type="EMBL" id="MDY5141474.1"/>
    </source>
</evidence>
<dbReference type="InterPro" id="IPR001754">
    <property type="entry name" value="OMPdeCOase_dom"/>
</dbReference>
<comment type="caution">
    <text evidence="4">The sequence shown here is derived from an EMBL/GenBank/DDBJ whole genome shotgun (WGS) entry which is preliminary data.</text>
</comment>
<dbReference type="Pfam" id="PF00215">
    <property type="entry name" value="OMPdecase"/>
    <property type="match status" value="1"/>
</dbReference>
<feature type="domain" description="Orotidine 5'-phosphate decarboxylase" evidence="3">
    <location>
        <begin position="4"/>
        <end position="208"/>
    </location>
</feature>
<dbReference type="EMBL" id="JAWNFY010000033">
    <property type="protein sequence ID" value="MDY5147156.1"/>
    <property type="molecule type" value="Genomic_DNA"/>
</dbReference>
<organism evidence="4 7">
    <name type="scientific">Actinotignum timonense</name>
    <dbReference type="NCBI Taxonomy" id="1870995"/>
    <lineage>
        <taxon>Bacteria</taxon>
        <taxon>Bacillati</taxon>
        <taxon>Actinomycetota</taxon>
        <taxon>Actinomycetes</taxon>
        <taxon>Actinomycetales</taxon>
        <taxon>Actinomycetaceae</taxon>
        <taxon>Actinotignum</taxon>
    </lineage>
</organism>
<keyword evidence="1 4" id="KW-0456">Lyase</keyword>